<dbReference type="AlphaFoldDB" id="A0A1M5TB30"/>
<feature type="transmembrane region" description="Helical" evidence="7">
    <location>
        <begin position="190"/>
        <end position="211"/>
    </location>
</feature>
<name>A0A1M5TB30_9BRAD</name>
<feature type="transmembrane region" description="Helical" evidence="7">
    <location>
        <begin position="416"/>
        <end position="440"/>
    </location>
</feature>
<feature type="domain" description="TRAP C4-dicarboxylate transport system permease DctM subunit" evidence="8">
    <location>
        <begin position="28"/>
        <end position="434"/>
    </location>
</feature>
<keyword evidence="6 7" id="KW-0472">Membrane</keyword>
<feature type="transmembrane region" description="Helical" evidence="7">
    <location>
        <begin position="260"/>
        <end position="279"/>
    </location>
</feature>
<keyword evidence="4 7" id="KW-0812">Transmembrane</keyword>
<dbReference type="GO" id="GO:0005886">
    <property type="term" value="C:plasma membrane"/>
    <property type="evidence" value="ECO:0007669"/>
    <property type="project" value="UniProtKB-SubCell"/>
</dbReference>
<organism evidence="9 10">
    <name type="scientific">Bradyrhizobium erythrophlei</name>
    <dbReference type="NCBI Taxonomy" id="1437360"/>
    <lineage>
        <taxon>Bacteria</taxon>
        <taxon>Pseudomonadati</taxon>
        <taxon>Pseudomonadota</taxon>
        <taxon>Alphaproteobacteria</taxon>
        <taxon>Hyphomicrobiales</taxon>
        <taxon>Nitrobacteraceae</taxon>
        <taxon>Bradyrhizobium</taxon>
    </lineage>
</organism>
<feature type="transmembrane region" description="Helical" evidence="7">
    <location>
        <begin position="317"/>
        <end position="336"/>
    </location>
</feature>
<evidence type="ECO:0000256" key="5">
    <source>
        <dbReference type="ARBA" id="ARBA00022989"/>
    </source>
</evidence>
<gene>
    <name evidence="9" type="ORF">SAMN05443248_4937</name>
</gene>
<dbReference type="PANTHER" id="PTHR33362">
    <property type="entry name" value="SIALIC ACID TRAP TRANSPORTER PERMEASE PROTEIN SIAT-RELATED"/>
    <property type="match status" value="1"/>
</dbReference>
<feature type="transmembrane region" description="Helical" evidence="7">
    <location>
        <begin position="387"/>
        <end position="404"/>
    </location>
</feature>
<evidence type="ECO:0000256" key="2">
    <source>
        <dbReference type="ARBA" id="ARBA00022475"/>
    </source>
</evidence>
<evidence type="ECO:0000313" key="10">
    <source>
        <dbReference type="Proteomes" id="UP000189796"/>
    </source>
</evidence>
<evidence type="ECO:0000256" key="6">
    <source>
        <dbReference type="ARBA" id="ARBA00023136"/>
    </source>
</evidence>
<feature type="transmembrane region" description="Helical" evidence="7">
    <location>
        <begin position="25"/>
        <end position="55"/>
    </location>
</feature>
<reference evidence="9 10" key="1">
    <citation type="submission" date="2016-11" db="EMBL/GenBank/DDBJ databases">
        <authorList>
            <person name="Jaros S."/>
            <person name="Januszkiewicz K."/>
            <person name="Wedrychowicz H."/>
        </authorList>
    </citation>
    <scope>NUCLEOTIDE SEQUENCE [LARGE SCALE GENOMIC DNA]</scope>
    <source>
        <strain evidence="9 10">GAS138</strain>
    </source>
</reference>
<dbReference type="NCBIfam" id="TIGR00786">
    <property type="entry name" value="dctM"/>
    <property type="match status" value="1"/>
</dbReference>
<feature type="transmembrane region" description="Helical" evidence="7">
    <location>
        <begin position="232"/>
        <end position="254"/>
    </location>
</feature>
<feature type="transmembrane region" description="Helical" evidence="7">
    <location>
        <begin position="76"/>
        <end position="95"/>
    </location>
</feature>
<dbReference type="InterPro" id="IPR004681">
    <property type="entry name" value="TRAP_DctM"/>
</dbReference>
<sequence>MRCRAGCPPPIPRARGIAGPHMLTLLFLVLFFGLLAAGMPIFLVLGMCAGILYIATGQPLIGAAQMVINKLNSTTLMALPLFVMAAAFMRSGGVAKALVDVATAWLGGIRGSLGLVTVVACTLFAAICGSSVATALAMGTILVPAMIERGYPRSFALGVVGASGTIGIVVPPSLALILYGIVAEQSVPRLFLAGVLPGLLQAAAFAAWVLYDARRRNFPVEPSLPLNDRLRITARALPALAVPLVVTVGIYGGVVTVTEAAALSAAVALLVSLIFYRGFHWTQTLQVITDGIRSAGTIMLIVATALAFGHWMTESGIPNQLVTFVVGHGFATWQFLLIINGLLLVLGCFLEVTATLLLVLPILAPALKPLGVDPVHFSIIFTHNMEIGLVHPPVGLNLFVLSTISSAPIGEVIRGILPFLILLLIVLGIITYVPILTLWLPNAVFG</sequence>
<feature type="transmembrane region" description="Helical" evidence="7">
    <location>
        <begin position="291"/>
        <end position="311"/>
    </location>
</feature>
<keyword evidence="2" id="KW-1003">Cell membrane</keyword>
<dbReference type="EMBL" id="LT670817">
    <property type="protein sequence ID" value="SHH47995.1"/>
    <property type="molecule type" value="Genomic_DNA"/>
</dbReference>
<dbReference type="Proteomes" id="UP000189796">
    <property type="component" value="Chromosome I"/>
</dbReference>
<dbReference type="GO" id="GO:0022857">
    <property type="term" value="F:transmembrane transporter activity"/>
    <property type="evidence" value="ECO:0007669"/>
    <property type="project" value="UniProtKB-UniRule"/>
</dbReference>
<evidence type="ECO:0000259" key="8">
    <source>
        <dbReference type="Pfam" id="PF06808"/>
    </source>
</evidence>
<accession>A0A1M5TB30</accession>
<keyword evidence="7" id="KW-0813">Transport</keyword>
<proteinExistence type="inferred from homology"/>
<feature type="transmembrane region" description="Helical" evidence="7">
    <location>
        <begin position="343"/>
        <end position="367"/>
    </location>
</feature>
<feature type="transmembrane region" description="Helical" evidence="7">
    <location>
        <begin position="115"/>
        <end position="143"/>
    </location>
</feature>
<protein>
    <recommendedName>
        <fullName evidence="7">TRAP transporter large permease protein</fullName>
    </recommendedName>
</protein>
<keyword evidence="5 7" id="KW-1133">Transmembrane helix</keyword>
<dbReference type="PANTHER" id="PTHR33362:SF5">
    <property type="entry name" value="C4-DICARBOXYLATE TRAP TRANSPORTER LARGE PERMEASE PROTEIN DCTM"/>
    <property type="match status" value="1"/>
</dbReference>
<evidence type="ECO:0000256" key="3">
    <source>
        <dbReference type="ARBA" id="ARBA00022519"/>
    </source>
</evidence>
<dbReference type="Pfam" id="PF06808">
    <property type="entry name" value="DctM"/>
    <property type="match status" value="1"/>
</dbReference>
<dbReference type="PIRSF" id="PIRSF006066">
    <property type="entry name" value="HI0050"/>
    <property type="match status" value="1"/>
</dbReference>
<comment type="subunit">
    <text evidence="7">The complex comprises the extracytoplasmic solute receptor protein and the two transmembrane proteins.</text>
</comment>
<evidence type="ECO:0000256" key="7">
    <source>
        <dbReference type="RuleBase" id="RU369079"/>
    </source>
</evidence>
<comment type="subcellular location">
    <subcellularLocation>
        <location evidence="1 7">Cell inner membrane</location>
        <topology evidence="1 7">Multi-pass membrane protein</topology>
    </subcellularLocation>
</comment>
<dbReference type="InterPro" id="IPR010656">
    <property type="entry name" value="DctM"/>
</dbReference>
<evidence type="ECO:0000256" key="4">
    <source>
        <dbReference type="ARBA" id="ARBA00022692"/>
    </source>
</evidence>
<feature type="transmembrane region" description="Helical" evidence="7">
    <location>
        <begin position="155"/>
        <end position="178"/>
    </location>
</feature>
<comment type="similarity">
    <text evidence="7">Belongs to the TRAP transporter large permease family.</text>
</comment>
<evidence type="ECO:0000256" key="1">
    <source>
        <dbReference type="ARBA" id="ARBA00004429"/>
    </source>
</evidence>
<keyword evidence="3 7" id="KW-0997">Cell inner membrane</keyword>
<comment type="function">
    <text evidence="7">Part of the tripartite ATP-independent periplasmic (TRAP) transport system.</text>
</comment>
<evidence type="ECO:0000313" key="9">
    <source>
        <dbReference type="EMBL" id="SHH47995.1"/>
    </source>
</evidence>